<organism evidence="7 8">
    <name type="scientific">Arthrobacter hankyongi</name>
    <dbReference type="NCBI Taxonomy" id="2904801"/>
    <lineage>
        <taxon>Bacteria</taxon>
        <taxon>Bacillati</taxon>
        <taxon>Actinomycetota</taxon>
        <taxon>Actinomycetes</taxon>
        <taxon>Micrococcales</taxon>
        <taxon>Micrococcaceae</taxon>
        <taxon>Arthrobacter</taxon>
    </lineage>
</organism>
<dbReference type="Gene3D" id="3.40.1280.10">
    <property type="match status" value="1"/>
</dbReference>
<dbReference type="InterPro" id="IPR003742">
    <property type="entry name" value="RlmH-like"/>
</dbReference>
<proteinExistence type="inferred from homology"/>
<dbReference type="PIRSF" id="PIRSF004505">
    <property type="entry name" value="MT_bac"/>
    <property type="match status" value="1"/>
</dbReference>
<reference evidence="7" key="1">
    <citation type="submission" date="2022-01" db="EMBL/GenBank/DDBJ databases">
        <authorList>
            <person name="Jo J.-H."/>
            <person name="Im W.-T."/>
        </authorList>
    </citation>
    <scope>NUCLEOTIDE SEQUENCE</scope>
    <source>
        <strain evidence="7">I2-34</strain>
    </source>
</reference>
<dbReference type="CDD" id="cd18081">
    <property type="entry name" value="RlmH-like"/>
    <property type="match status" value="1"/>
</dbReference>
<protein>
    <recommendedName>
        <fullName evidence="5">Ribosomal RNA large subunit methyltransferase H</fullName>
        <ecNumber evidence="5">2.1.1.177</ecNumber>
    </recommendedName>
    <alternativeName>
        <fullName evidence="5">23S rRNA (pseudouridine1915-N3)-methyltransferase</fullName>
    </alternativeName>
    <alternativeName>
        <fullName evidence="5">23S rRNA m3Psi1915 methyltransferase</fullName>
    </alternativeName>
    <alternativeName>
        <fullName evidence="5">rRNA (pseudouridine-N3-)-methyltransferase RlmH</fullName>
    </alternativeName>
</protein>
<comment type="caution">
    <text evidence="7">The sequence shown here is derived from an EMBL/GenBank/DDBJ whole genome shotgun (WGS) entry which is preliminary data.</text>
</comment>
<evidence type="ECO:0000313" key="8">
    <source>
        <dbReference type="Proteomes" id="UP001165368"/>
    </source>
</evidence>
<dbReference type="EMBL" id="JAKLTQ010000009">
    <property type="protein sequence ID" value="MCG2622851.1"/>
    <property type="molecule type" value="Genomic_DNA"/>
</dbReference>
<dbReference type="HAMAP" id="MF_00658">
    <property type="entry name" value="23SrRNA_methyltr_H"/>
    <property type="match status" value="1"/>
</dbReference>
<feature type="binding site" evidence="5">
    <location>
        <position position="72"/>
    </location>
    <ligand>
        <name>S-adenosyl-L-methionine</name>
        <dbReference type="ChEBI" id="CHEBI:59789"/>
    </ligand>
</feature>
<evidence type="ECO:0000256" key="3">
    <source>
        <dbReference type="ARBA" id="ARBA00022691"/>
    </source>
</evidence>
<dbReference type="RefSeq" id="WP_237821563.1">
    <property type="nucleotide sequence ID" value="NZ_JAKLTQ010000009.1"/>
</dbReference>
<comment type="catalytic activity">
    <reaction evidence="5">
        <text>pseudouridine(1915) in 23S rRNA + S-adenosyl-L-methionine = N(3)-methylpseudouridine(1915) in 23S rRNA + S-adenosyl-L-homocysteine + H(+)</text>
        <dbReference type="Rhea" id="RHEA:42752"/>
        <dbReference type="Rhea" id="RHEA-COMP:10221"/>
        <dbReference type="Rhea" id="RHEA-COMP:10222"/>
        <dbReference type="ChEBI" id="CHEBI:15378"/>
        <dbReference type="ChEBI" id="CHEBI:57856"/>
        <dbReference type="ChEBI" id="CHEBI:59789"/>
        <dbReference type="ChEBI" id="CHEBI:65314"/>
        <dbReference type="ChEBI" id="CHEBI:74486"/>
        <dbReference type="EC" id="2.1.1.177"/>
    </reaction>
</comment>
<evidence type="ECO:0000256" key="2">
    <source>
        <dbReference type="ARBA" id="ARBA00022679"/>
    </source>
</evidence>
<feature type="binding site" evidence="5">
    <location>
        <begin position="122"/>
        <end position="127"/>
    </location>
    <ligand>
        <name>S-adenosyl-L-methionine</name>
        <dbReference type="ChEBI" id="CHEBI:59789"/>
    </ligand>
</feature>
<gene>
    <name evidence="5" type="primary">rlmH</name>
    <name evidence="7" type="ORF">LVY72_13165</name>
</gene>
<keyword evidence="5" id="KW-0963">Cytoplasm</keyword>
<evidence type="ECO:0000256" key="1">
    <source>
        <dbReference type="ARBA" id="ARBA00022603"/>
    </source>
</evidence>
<dbReference type="InterPro" id="IPR001763">
    <property type="entry name" value="Rhodanese-like_dom"/>
</dbReference>
<comment type="subunit">
    <text evidence="5">Homodimer.</text>
</comment>
<keyword evidence="3 5" id="KW-0949">S-adenosyl-L-methionine</keyword>
<dbReference type="PANTHER" id="PTHR33603">
    <property type="entry name" value="METHYLTRANSFERASE"/>
    <property type="match status" value="1"/>
</dbReference>
<comment type="subcellular location">
    <subcellularLocation>
        <location evidence="5">Cytoplasm</location>
    </subcellularLocation>
</comment>
<evidence type="ECO:0000256" key="5">
    <source>
        <dbReference type="HAMAP-Rule" id="MF_00658"/>
    </source>
</evidence>
<comment type="function">
    <text evidence="5">Specifically methylates the pseudouridine at position 1915 (m3Psi1915) in 23S rRNA.</text>
</comment>
<keyword evidence="5" id="KW-0698">rRNA processing</keyword>
<dbReference type="InterPro" id="IPR029028">
    <property type="entry name" value="Alpha/beta_knot_MTases"/>
</dbReference>
<feature type="domain" description="Rhodanese" evidence="6">
    <location>
        <begin position="38"/>
        <end position="117"/>
    </location>
</feature>
<feature type="binding site" evidence="5">
    <location>
        <position position="103"/>
    </location>
    <ligand>
        <name>S-adenosyl-L-methionine</name>
        <dbReference type="ChEBI" id="CHEBI:59789"/>
    </ligand>
</feature>
<keyword evidence="8" id="KW-1185">Reference proteome</keyword>
<evidence type="ECO:0000259" key="6">
    <source>
        <dbReference type="PROSITE" id="PS50206"/>
    </source>
</evidence>
<name>A0ABS9L898_9MICC</name>
<keyword evidence="2 5" id="KW-0808">Transferase</keyword>
<comment type="similarity">
    <text evidence="4 5">Belongs to the RNA methyltransferase RlmH family.</text>
</comment>
<dbReference type="EC" id="2.1.1.177" evidence="5"/>
<sequence>MALRILAVGRKHEPWVAEGIARYEKRLKKPFDTVWLTIPHSARENDAARREESEALLARLGGKHAGDFVILLDERGKNIDSPTLARTLQQPLDAARNVTLIIGGAYGVDAAVHQRADFVWSLSKLVFPHQLVRLILVEQLYRSQEIAGGRPYHHV</sequence>
<dbReference type="PROSITE" id="PS50206">
    <property type="entry name" value="RHODANESE_3"/>
    <property type="match status" value="1"/>
</dbReference>
<evidence type="ECO:0000256" key="4">
    <source>
        <dbReference type="ARBA" id="ARBA00038303"/>
    </source>
</evidence>
<dbReference type="InterPro" id="IPR029026">
    <property type="entry name" value="tRNA_m1G_MTases_N"/>
</dbReference>
<dbReference type="PANTHER" id="PTHR33603:SF1">
    <property type="entry name" value="RIBOSOMAL RNA LARGE SUBUNIT METHYLTRANSFERASE H"/>
    <property type="match status" value="1"/>
</dbReference>
<dbReference type="Pfam" id="PF02590">
    <property type="entry name" value="SPOUT_MTase"/>
    <property type="match status" value="1"/>
</dbReference>
<dbReference type="SUPFAM" id="SSF75217">
    <property type="entry name" value="alpha/beta knot"/>
    <property type="match status" value="1"/>
</dbReference>
<dbReference type="Proteomes" id="UP001165368">
    <property type="component" value="Unassembled WGS sequence"/>
</dbReference>
<keyword evidence="1 5" id="KW-0489">Methyltransferase</keyword>
<accession>A0ABS9L898</accession>
<evidence type="ECO:0000313" key="7">
    <source>
        <dbReference type="EMBL" id="MCG2622851.1"/>
    </source>
</evidence>